<accession>A0A7Y8VQX8</accession>
<dbReference type="Proteomes" id="UP000526307">
    <property type="component" value="Unassembled WGS sequence"/>
</dbReference>
<evidence type="ECO:0000256" key="1">
    <source>
        <dbReference type="SAM" id="Phobius"/>
    </source>
</evidence>
<comment type="caution">
    <text evidence="2">The sequence shown here is derived from an EMBL/GenBank/DDBJ whole genome shotgun (WGS) entry which is preliminary data.</text>
</comment>
<evidence type="ECO:0000313" key="3">
    <source>
        <dbReference type="Proteomes" id="UP000526307"/>
    </source>
</evidence>
<gene>
    <name evidence="2" type="ORF">HW270_02545</name>
</gene>
<dbReference type="EMBL" id="JABXYR010000001">
    <property type="protein sequence ID" value="NWO22959.1"/>
    <property type="molecule type" value="Genomic_DNA"/>
</dbReference>
<feature type="transmembrane region" description="Helical" evidence="1">
    <location>
        <begin position="6"/>
        <end position="21"/>
    </location>
</feature>
<name>A0A7Y8VQX8_9FIRM</name>
<dbReference type="RefSeq" id="WP_156918868.1">
    <property type="nucleotide sequence ID" value="NZ_CAJPUB010000004.1"/>
</dbReference>
<sequence>MNYRFIVWVVLAILVAIKLYTKKKVDNIDGFGGITTRDEIEQAKKKR</sequence>
<keyword evidence="1" id="KW-0812">Transmembrane</keyword>
<keyword evidence="1" id="KW-1133">Transmembrane helix</keyword>
<proteinExistence type="predicted"/>
<keyword evidence="3" id="KW-1185">Reference proteome</keyword>
<protein>
    <submittedName>
        <fullName evidence="2">Uncharacterized protein</fullName>
    </submittedName>
</protein>
<keyword evidence="1" id="KW-0472">Membrane</keyword>
<dbReference type="AlphaFoldDB" id="A0A7Y8VQX8"/>
<evidence type="ECO:0000313" key="2">
    <source>
        <dbReference type="EMBL" id="NWO22959.1"/>
    </source>
</evidence>
<organism evidence="2 3">
    <name type="scientific">Mogibacterium timidum</name>
    <dbReference type="NCBI Taxonomy" id="35519"/>
    <lineage>
        <taxon>Bacteria</taxon>
        <taxon>Bacillati</taxon>
        <taxon>Bacillota</taxon>
        <taxon>Clostridia</taxon>
        <taxon>Peptostreptococcales</taxon>
        <taxon>Anaerovoracaceae</taxon>
        <taxon>Mogibacterium</taxon>
    </lineage>
</organism>
<reference evidence="2 3" key="1">
    <citation type="submission" date="2020-06" db="EMBL/GenBank/DDBJ databases">
        <title>Mogibacterium timidum strain W9173 genomic sequence.</title>
        <authorList>
            <person name="Wade W.G."/>
            <person name="Johnston C.D."/>
            <person name="Chen T."/>
            <person name="Dewhirst F.E."/>
        </authorList>
    </citation>
    <scope>NUCLEOTIDE SEQUENCE [LARGE SCALE GENOMIC DNA]</scope>
    <source>
        <strain evidence="2 3">W9173</strain>
    </source>
</reference>